<dbReference type="EMBL" id="SWKV01000002">
    <property type="protein sequence ID" value="KAF3047645.1"/>
    <property type="molecule type" value="Genomic_DNA"/>
</dbReference>
<reference evidence="2" key="1">
    <citation type="submission" date="2019-04" db="EMBL/GenBank/DDBJ databases">
        <title>Sequencing of skin fungus with MAO and IRED activity.</title>
        <authorList>
            <person name="Marsaioli A.J."/>
            <person name="Bonatto J.M.C."/>
            <person name="Reis Junior O."/>
        </authorList>
    </citation>
    <scope>NUCLEOTIDE SEQUENCE</scope>
    <source>
        <strain evidence="2">28M1</strain>
    </source>
</reference>
<keyword evidence="3" id="KW-1185">Reference proteome</keyword>
<comment type="caution">
    <text evidence="2">The sequence shown here is derived from an EMBL/GenBank/DDBJ whole genome shotgun (WGS) entry which is preliminary data.</text>
</comment>
<dbReference type="Gene3D" id="2.60.120.260">
    <property type="entry name" value="Galactose-binding domain-like"/>
    <property type="match status" value="1"/>
</dbReference>
<dbReference type="OrthoDB" id="3769880at2759"/>
<sequence length="187" mass="20012">MFYIIAVWALACFFAVVAALPAIPNNIPRACTNDLQNPSFETGNLDPWLPIVQSAWSADRGVYPRLSPDNRGKYYYYAHAVSTVESSLTMSQSGIMLPVGSTVDCHTWVAGSRSENVTTVTVFLDGVTCGTLELKPGDDDWHRVGSKVKVVGGVPGAGSTMAVVAMSKGAGDDGWDIYIDDMGVIKC</sequence>
<keyword evidence="1" id="KW-0732">Signal</keyword>
<dbReference type="Proteomes" id="UP000758155">
    <property type="component" value="Unassembled WGS sequence"/>
</dbReference>
<name>A0A9P4X124_9PLEO</name>
<evidence type="ECO:0000256" key="1">
    <source>
        <dbReference type="SAM" id="SignalP"/>
    </source>
</evidence>
<gene>
    <name evidence="2" type="ORF">E8E12_011159</name>
</gene>
<evidence type="ECO:0000313" key="3">
    <source>
        <dbReference type="Proteomes" id="UP000758155"/>
    </source>
</evidence>
<feature type="signal peptide" evidence="1">
    <location>
        <begin position="1"/>
        <end position="19"/>
    </location>
</feature>
<dbReference type="AlphaFoldDB" id="A0A9P4X124"/>
<organism evidence="2 3">
    <name type="scientific">Didymella heteroderae</name>
    <dbReference type="NCBI Taxonomy" id="1769908"/>
    <lineage>
        <taxon>Eukaryota</taxon>
        <taxon>Fungi</taxon>
        <taxon>Dikarya</taxon>
        <taxon>Ascomycota</taxon>
        <taxon>Pezizomycotina</taxon>
        <taxon>Dothideomycetes</taxon>
        <taxon>Pleosporomycetidae</taxon>
        <taxon>Pleosporales</taxon>
        <taxon>Pleosporineae</taxon>
        <taxon>Didymellaceae</taxon>
        <taxon>Didymella</taxon>
    </lineage>
</organism>
<proteinExistence type="predicted"/>
<feature type="chain" id="PRO_5040305611" evidence="1">
    <location>
        <begin position="20"/>
        <end position="187"/>
    </location>
</feature>
<protein>
    <submittedName>
        <fullName evidence="2">Uncharacterized protein</fullName>
    </submittedName>
</protein>
<evidence type="ECO:0000313" key="2">
    <source>
        <dbReference type="EMBL" id="KAF3047645.1"/>
    </source>
</evidence>
<accession>A0A9P4X124</accession>